<dbReference type="CDD" id="cd01949">
    <property type="entry name" value="GGDEF"/>
    <property type="match status" value="1"/>
</dbReference>
<feature type="region of interest" description="Disordered" evidence="3">
    <location>
        <begin position="326"/>
        <end position="347"/>
    </location>
</feature>
<keyword evidence="4" id="KW-0812">Transmembrane</keyword>
<dbReference type="EMBL" id="JABEQF010000005">
    <property type="protein sequence ID" value="MBB2190006.1"/>
    <property type="molecule type" value="Genomic_DNA"/>
</dbReference>
<comment type="caution">
    <text evidence="6">The sequence shown here is derived from an EMBL/GenBank/DDBJ whole genome shotgun (WGS) entry which is preliminary data.</text>
</comment>
<dbReference type="RefSeq" id="WP_183119139.1">
    <property type="nucleotide sequence ID" value="NZ_JABEQF010000005.1"/>
</dbReference>
<feature type="domain" description="GGDEF" evidence="5">
    <location>
        <begin position="203"/>
        <end position="333"/>
    </location>
</feature>
<dbReference type="SUPFAM" id="SSF55073">
    <property type="entry name" value="Nucleotide cyclase"/>
    <property type="match status" value="1"/>
</dbReference>
<sequence length="347" mass="37407">MHLLSLGTLVGGIGLPLLIMRPPVPTLLAITVGNSLVLLALALFWQSVMRLYGHRLSPWALAAPPLLWLALCTTASFRRSFDLRVETAMVLVGLLVALPLRQLLRVPRETKSHQALIVVGSFHVACCGIRGALTAFPQLTGWQSVATTIIPFEMMSYVLLWPGLMLTLVAERAVLQARAMALQDDMTGVMNRRGFWQAAETLPRRGLLLFDIDHFKHINDTYGHASGDVVIRHFSRIATATLGKDAIFGRIGGEEFAAAFSGLSAGALHLHGEQVRLAFAEASRARHIEATVSVGLAAPTTLDLPLGDQMAIADWALYRAKRMGRNRVEGPPADGPAVPPAARAGAG</sequence>
<evidence type="ECO:0000313" key="7">
    <source>
        <dbReference type="Proteomes" id="UP000555756"/>
    </source>
</evidence>
<evidence type="ECO:0000256" key="2">
    <source>
        <dbReference type="ARBA" id="ARBA00034247"/>
    </source>
</evidence>
<accession>A0A7W4PGH3</accession>
<dbReference type="InterPro" id="IPR000160">
    <property type="entry name" value="GGDEF_dom"/>
</dbReference>
<dbReference type="PANTHER" id="PTHR45138:SF9">
    <property type="entry name" value="DIGUANYLATE CYCLASE DGCM-RELATED"/>
    <property type="match status" value="1"/>
</dbReference>
<feature type="transmembrane region" description="Helical" evidence="4">
    <location>
        <begin position="83"/>
        <end position="104"/>
    </location>
</feature>
<dbReference type="InterPro" id="IPR029787">
    <property type="entry name" value="Nucleotide_cyclase"/>
</dbReference>
<dbReference type="InterPro" id="IPR050469">
    <property type="entry name" value="Diguanylate_Cyclase"/>
</dbReference>
<comment type="catalytic activity">
    <reaction evidence="2">
        <text>2 GTP = 3',3'-c-di-GMP + 2 diphosphate</text>
        <dbReference type="Rhea" id="RHEA:24898"/>
        <dbReference type="ChEBI" id="CHEBI:33019"/>
        <dbReference type="ChEBI" id="CHEBI:37565"/>
        <dbReference type="ChEBI" id="CHEBI:58805"/>
        <dbReference type="EC" id="2.7.7.65"/>
    </reaction>
</comment>
<dbReference type="InterPro" id="IPR043128">
    <property type="entry name" value="Rev_trsase/Diguanyl_cyclase"/>
</dbReference>
<protein>
    <recommendedName>
        <fullName evidence="1">diguanylate cyclase</fullName>
        <ecNumber evidence="1">2.7.7.65</ecNumber>
    </recommendedName>
</protein>
<feature type="transmembrane region" description="Helical" evidence="4">
    <location>
        <begin position="148"/>
        <end position="170"/>
    </location>
</feature>
<feature type="transmembrane region" description="Helical" evidence="4">
    <location>
        <begin position="56"/>
        <end position="77"/>
    </location>
</feature>
<gene>
    <name evidence="6" type="ORF">HLH34_08485</name>
</gene>
<evidence type="ECO:0000256" key="4">
    <source>
        <dbReference type="SAM" id="Phobius"/>
    </source>
</evidence>
<evidence type="ECO:0000256" key="1">
    <source>
        <dbReference type="ARBA" id="ARBA00012528"/>
    </source>
</evidence>
<feature type="transmembrane region" description="Helical" evidence="4">
    <location>
        <begin position="116"/>
        <end position="136"/>
    </location>
</feature>
<dbReference type="GO" id="GO:0043709">
    <property type="term" value="P:cell adhesion involved in single-species biofilm formation"/>
    <property type="evidence" value="ECO:0007669"/>
    <property type="project" value="TreeGrafter"/>
</dbReference>
<dbReference type="Pfam" id="PF00990">
    <property type="entry name" value="GGDEF"/>
    <property type="match status" value="1"/>
</dbReference>
<dbReference type="GO" id="GO:0052621">
    <property type="term" value="F:diguanylate cyclase activity"/>
    <property type="evidence" value="ECO:0007669"/>
    <property type="project" value="UniProtKB-EC"/>
</dbReference>
<keyword evidence="7" id="KW-1185">Reference proteome</keyword>
<name>A0A7W4PGH3_9PROT</name>
<dbReference type="GO" id="GO:1902201">
    <property type="term" value="P:negative regulation of bacterial-type flagellum-dependent cell motility"/>
    <property type="evidence" value="ECO:0007669"/>
    <property type="project" value="TreeGrafter"/>
</dbReference>
<dbReference type="SMART" id="SM00267">
    <property type="entry name" value="GGDEF"/>
    <property type="match status" value="1"/>
</dbReference>
<feature type="transmembrane region" description="Helical" evidence="4">
    <location>
        <begin position="24"/>
        <end position="44"/>
    </location>
</feature>
<dbReference type="EC" id="2.7.7.65" evidence="1"/>
<dbReference type="AlphaFoldDB" id="A0A7W4PGH3"/>
<dbReference type="GO" id="GO:0005886">
    <property type="term" value="C:plasma membrane"/>
    <property type="evidence" value="ECO:0007669"/>
    <property type="project" value="TreeGrafter"/>
</dbReference>
<dbReference type="Gene3D" id="3.30.70.270">
    <property type="match status" value="1"/>
</dbReference>
<reference evidence="6 7" key="1">
    <citation type="submission" date="2020-04" db="EMBL/GenBank/DDBJ databases">
        <title>Description of novel Gluconacetobacter.</title>
        <authorList>
            <person name="Sombolestani A."/>
        </authorList>
    </citation>
    <scope>NUCLEOTIDE SEQUENCE [LARGE SCALE GENOMIC DNA]</scope>
    <source>
        <strain evidence="6 7">LMG 21311</strain>
    </source>
</reference>
<dbReference type="NCBIfam" id="TIGR00254">
    <property type="entry name" value="GGDEF"/>
    <property type="match status" value="1"/>
</dbReference>
<dbReference type="PROSITE" id="PS50887">
    <property type="entry name" value="GGDEF"/>
    <property type="match status" value="1"/>
</dbReference>
<dbReference type="Proteomes" id="UP000555756">
    <property type="component" value="Unassembled WGS sequence"/>
</dbReference>
<keyword evidence="4" id="KW-0472">Membrane</keyword>
<proteinExistence type="predicted"/>
<organism evidence="6 7">
    <name type="scientific">Gluconacetobacter azotocaptans</name>
    <dbReference type="NCBI Taxonomy" id="142834"/>
    <lineage>
        <taxon>Bacteria</taxon>
        <taxon>Pseudomonadati</taxon>
        <taxon>Pseudomonadota</taxon>
        <taxon>Alphaproteobacteria</taxon>
        <taxon>Acetobacterales</taxon>
        <taxon>Acetobacteraceae</taxon>
        <taxon>Gluconacetobacter</taxon>
    </lineage>
</organism>
<evidence type="ECO:0000259" key="5">
    <source>
        <dbReference type="PROSITE" id="PS50887"/>
    </source>
</evidence>
<evidence type="ECO:0000256" key="3">
    <source>
        <dbReference type="SAM" id="MobiDB-lite"/>
    </source>
</evidence>
<evidence type="ECO:0000313" key="6">
    <source>
        <dbReference type="EMBL" id="MBB2190006.1"/>
    </source>
</evidence>
<keyword evidence="4" id="KW-1133">Transmembrane helix</keyword>
<dbReference type="PANTHER" id="PTHR45138">
    <property type="entry name" value="REGULATORY COMPONENTS OF SENSORY TRANSDUCTION SYSTEM"/>
    <property type="match status" value="1"/>
</dbReference>